<evidence type="ECO:0000256" key="17">
    <source>
        <dbReference type="ARBA" id="ARBA00023316"/>
    </source>
</evidence>
<evidence type="ECO:0000313" key="25">
    <source>
        <dbReference type="Proteomes" id="UP000503462"/>
    </source>
</evidence>
<evidence type="ECO:0000256" key="4">
    <source>
        <dbReference type="ARBA" id="ARBA00008773"/>
    </source>
</evidence>
<dbReference type="PANTHER" id="PTHR16631">
    <property type="entry name" value="GLUCAN 1,3-BETA-GLUCOSIDASE"/>
    <property type="match status" value="1"/>
</dbReference>
<evidence type="ECO:0000256" key="16">
    <source>
        <dbReference type="ARBA" id="ARBA00023288"/>
    </source>
</evidence>
<protein>
    <recommendedName>
        <fullName evidence="6">Probable glucan endo-1,3-beta-glucosidase eglC</fullName>
        <ecNumber evidence="5">3.2.1.39</ecNumber>
    </recommendedName>
    <alternativeName>
        <fullName evidence="20">Endo-1,3-beta-glucanase eglC</fullName>
    </alternativeName>
    <alternativeName>
        <fullName evidence="21">Laminarinase eglC</fullName>
    </alternativeName>
</protein>
<evidence type="ECO:0000256" key="14">
    <source>
        <dbReference type="ARBA" id="ARBA00023180"/>
    </source>
</evidence>
<evidence type="ECO:0000313" key="24">
    <source>
        <dbReference type="EMBL" id="QIW94742.1"/>
    </source>
</evidence>
<dbReference type="GO" id="GO:0098552">
    <property type="term" value="C:side of membrane"/>
    <property type="evidence" value="ECO:0007669"/>
    <property type="project" value="UniProtKB-KW"/>
</dbReference>
<organism evidence="24 25">
    <name type="scientific">Peltaster fructicola</name>
    <dbReference type="NCBI Taxonomy" id="286661"/>
    <lineage>
        <taxon>Eukaryota</taxon>
        <taxon>Fungi</taxon>
        <taxon>Dikarya</taxon>
        <taxon>Ascomycota</taxon>
        <taxon>Pezizomycotina</taxon>
        <taxon>Dothideomycetes</taxon>
        <taxon>Dothideomycetes incertae sedis</taxon>
        <taxon>Peltaster</taxon>
    </lineage>
</organism>
<gene>
    <name evidence="24" type="ORF">AMS68_000260</name>
</gene>
<dbReference type="GO" id="GO:0009277">
    <property type="term" value="C:fungal-type cell wall"/>
    <property type="evidence" value="ECO:0007669"/>
    <property type="project" value="TreeGrafter"/>
</dbReference>
<evidence type="ECO:0000256" key="10">
    <source>
        <dbReference type="ARBA" id="ARBA00022622"/>
    </source>
</evidence>
<dbReference type="Gene3D" id="3.20.20.80">
    <property type="entry name" value="Glycosidases"/>
    <property type="match status" value="2"/>
</dbReference>
<evidence type="ECO:0000256" key="23">
    <source>
        <dbReference type="SAM" id="SignalP"/>
    </source>
</evidence>
<evidence type="ECO:0000256" key="11">
    <source>
        <dbReference type="ARBA" id="ARBA00022729"/>
    </source>
</evidence>
<dbReference type="GO" id="GO:0005886">
    <property type="term" value="C:plasma membrane"/>
    <property type="evidence" value="ECO:0007669"/>
    <property type="project" value="UniProtKB-SubCell"/>
</dbReference>
<dbReference type="GO" id="GO:0000272">
    <property type="term" value="P:polysaccharide catabolic process"/>
    <property type="evidence" value="ECO:0007669"/>
    <property type="project" value="UniProtKB-KW"/>
</dbReference>
<reference evidence="24 25" key="1">
    <citation type="journal article" date="2016" name="Sci. Rep.">
        <title>Peltaster fructicola genome reveals evolution from an invasive phytopathogen to an ectophytic parasite.</title>
        <authorList>
            <person name="Xu C."/>
            <person name="Chen H."/>
            <person name="Gleason M.L."/>
            <person name="Xu J.R."/>
            <person name="Liu H."/>
            <person name="Zhang R."/>
            <person name="Sun G."/>
        </authorList>
    </citation>
    <scope>NUCLEOTIDE SEQUENCE [LARGE SCALE GENOMIC DNA]</scope>
    <source>
        <strain evidence="24 25">LNHT1506</strain>
    </source>
</reference>
<evidence type="ECO:0000256" key="13">
    <source>
        <dbReference type="ARBA" id="ARBA00023136"/>
    </source>
</evidence>
<keyword evidence="10" id="KW-0336">GPI-anchor</keyword>
<keyword evidence="8" id="KW-0134">Cell wall</keyword>
<evidence type="ECO:0000256" key="20">
    <source>
        <dbReference type="ARBA" id="ARBA00032134"/>
    </source>
</evidence>
<dbReference type="InterPro" id="IPR050732">
    <property type="entry name" value="Beta-glucan_modifiers"/>
</dbReference>
<evidence type="ECO:0000256" key="12">
    <source>
        <dbReference type="ARBA" id="ARBA00022801"/>
    </source>
</evidence>
<evidence type="ECO:0000256" key="1">
    <source>
        <dbReference type="ARBA" id="ARBA00000382"/>
    </source>
</evidence>
<keyword evidence="14" id="KW-0325">Glycoprotein</keyword>
<keyword evidence="25" id="KW-1185">Reference proteome</keyword>
<dbReference type="GO" id="GO:0071555">
    <property type="term" value="P:cell wall organization"/>
    <property type="evidence" value="ECO:0007669"/>
    <property type="project" value="UniProtKB-KW"/>
</dbReference>
<dbReference type="AlphaFoldDB" id="A0A6H0XJ36"/>
<keyword evidence="12" id="KW-0378">Hydrolase</keyword>
<feature type="chain" id="PRO_5026289176" description="Probable glucan endo-1,3-beta-glucosidase eglC" evidence="23">
    <location>
        <begin position="19"/>
        <end position="288"/>
    </location>
</feature>
<keyword evidence="17" id="KW-0961">Cell wall biogenesis/degradation</keyword>
<evidence type="ECO:0000256" key="9">
    <source>
        <dbReference type="ARBA" id="ARBA00022525"/>
    </source>
</evidence>
<evidence type="ECO:0000256" key="18">
    <source>
        <dbReference type="ARBA" id="ARBA00023326"/>
    </source>
</evidence>
<evidence type="ECO:0000256" key="6">
    <source>
        <dbReference type="ARBA" id="ARBA00019762"/>
    </source>
</evidence>
<dbReference type="GO" id="GO:0042973">
    <property type="term" value="F:glucan endo-1,3-beta-D-glucosidase activity"/>
    <property type="evidence" value="ECO:0007669"/>
    <property type="project" value="UniProtKB-EC"/>
</dbReference>
<evidence type="ECO:0000256" key="7">
    <source>
        <dbReference type="ARBA" id="ARBA00022475"/>
    </source>
</evidence>
<keyword evidence="7" id="KW-1003">Cell membrane</keyword>
<keyword evidence="15" id="KW-0119">Carbohydrate metabolism</keyword>
<evidence type="ECO:0000256" key="22">
    <source>
        <dbReference type="RuleBase" id="RU004335"/>
    </source>
</evidence>
<dbReference type="EMBL" id="CP051139">
    <property type="protein sequence ID" value="QIW94742.1"/>
    <property type="molecule type" value="Genomic_DNA"/>
</dbReference>
<dbReference type="GO" id="GO:0009986">
    <property type="term" value="C:cell surface"/>
    <property type="evidence" value="ECO:0007669"/>
    <property type="project" value="TreeGrafter"/>
</dbReference>
<evidence type="ECO:0000256" key="5">
    <source>
        <dbReference type="ARBA" id="ARBA00012780"/>
    </source>
</evidence>
<evidence type="ECO:0000256" key="21">
    <source>
        <dbReference type="ARBA" id="ARBA00032906"/>
    </source>
</evidence>
<name>A0A6H0XJ36_9PEZI</name>
<dbReference type="PANTHER" id="PTHR16631:SF13">
    <property type="entry name" value="GLUCAN ENDO-1,3-BETA-GLUCOSIDASE EGLC-RELATED"/>
    <property type="match status" value="1"/>
</dbReference>
<keyword evidence="13" id="KW-0472">Membrane</keyword>
<dbReference type="GO" id="GO:0005576">
    <property type="term" value="C:extracellular region"/>
    <property type="evidence" value="ECO:0007669"/>
    <property type="project" value="TreeGrafter"/>
</dbReference>
<comment type="subcellular location">
    <subcellularLocation>
        <location evidence="3">Cell membrane</location>
        <topology evidence="3">Lipid-anchor</topology>
        <topology evidence="3">GPI-anchor</topology>
    </subcellularLocation>
    <subcellularLocation>
        <location evidence="2">Secreted</location>
        <location evidence="2">Cell wall</location>
    </subcellularLocation>
</comment>
<sequence>MHFTSAISLAAVLPLVSAYWSGFNIGANNPDGSCKSQSDWQSAFSNLQGLPQHFTAVRLYAASDCNTLANAVPAAIATGTKILVGIWAEDSTHFSNEKQALLDAISAHGSDWIIAVSVGSEDLYRGDTSASTLAQQIYDVRGMINSVGSQAQVGHVDTWTAWVDSNNNEVITASDFIGMDGYPYFQGASIDSASDVFWQSVDATRNVVNQVSPGKWVWVTETGWPVSGANFGSAVASVDNAKKYWSQVGCALLNSAHSFWYAYQDFNASPSFGIFDSNSNAIYDVSQC</sequence>
<evidence type="ECO:0000256" key="15">
    <source>
        <dbReference type="ARBA" id="ARBA00023277"/>
    </source>
</evidence>
<dbReference type="InterPro" id="IPR017853">
    <property type="entry name" value="GH"/>
</dbReference>
<accession>A0A6H0XJ36</accession>
<dbReference type="EC" id="3.2.1.39" evidence="5"/>
<keyword evidence="11 23" id="KW-0732">Signal</keyword>
<dbReference type="SUPFAM" id="SSF51445">
    <property type="entry name" value="(Trans)glycosidases"/>
    <property type="match status" value="1"/>
</dbReference>
<keyword evidence="18" id="KW-0624">Polysaccharide degradation</keyword>
<keyword evidence="9" id="KW-0964">Secreted</keyword>
<dbReference type="Proteomes" id="UP000503462">
    <property type="component" value="Chromosome 1"/>
</dbReference>
<evidence type="ECO:0000256" key="19">
    <source>
        <dbReference type="ARBA" id="ARBA00025152"/>
    </source>
</evidence>
<feature type="signal peptide" evidence="23">
    <location>
        <begin position="1"/>
        <end position="18"/>
    </location>
</feature>
<proteinExistence type="inferred from homology"/>
<comment type="function">
    <text evidence="19">Glucanases play a role in cell expansion during growth, in cell-cell fusion during mating, and in spore release during sporulation. This enzyme may be involved in beta-glucan degradation and also function biosynthetically as a transglycosylase.</text>
</comment>
<evidence type="ECO:0000256" key="3">
    <source>
        <dbReference type="ARBA" id="ARBA00004609"/>
    </source>
</evidence>
<evidence type="ECO:0000256" key="8">
    <source>
        <dbReference type="ARBA" id="ARBA00022512"/>
    </source>
</evidence>
<evidence type="ECO:0000256" key="2">
    <source>
        <dbReference type="ARBA" id="ARBA00004191"/>
    </source>
</evidence>
<comment type="similarity">
    <text evidence="4 22">Belongs to the glycosyl hydrolase 17 family.</text>
</comment>
<dbReference type="Pfam" id="PF00332">
    <property type="entry name" value="Glyco_hydro_17"/>
    <property type="match status" value="1"/>
</dbReference>
<dbReference type="OrthoDB" id="77201at2759"/>
<comment type="catalytic activity">
    <reaction evidence="1">
        <text>Hydrolysis of (1-&gt;3)-beta-D-glucosidic linkages in (1-&gt;3)-beta-D-glucans.</text>
        <dbReference type="EC" id="3.2.1.39"/>
    </reaction>
</comment>
<dbReference type="InterPro" id="IPR000490">
    <property type="entry name" value="Glyco_hydro_17"/>
</dbReference>
<keyword evidence="16" id="KW-0449">Lipoprotein</keyword>